<dbReference type="SUPFAM" id="SSF55874">
    <property type="entry name" value="ATPase domain of HSP90 chaperone/DNA topoisomerase II/histidine kinase"/>
    <property type="match status" value="1"/>
</dbReference>
<evidence type="ECO:0000256" key="1">
    <source>
        <dbReference type="ARBA" id="ARBA00000085"/>
    </source>
</evidence>
<keyword evidence="4" id="KW-0597">Phosphoprotein</keyword>
<comment type="catalytic activity">
    <reaction evidence="1">
        <text>ATP + protein L-histidine = ADP + protein N-phospho-L-histidine.</text>
        <dbReference type="EC" id="2.7.13.3"/>
    </reaction>
</comment>
<name>A0ABS1MSL5_9ACTN</name>
<dbReference type="InterPro" id="IPR004358">
    <property type="entry name" value="Sig_transdc_His_kin-like_C"/>
</dbReference>
<dbReference type="InterPro" id="IPR029030">
    <property type="entry name" value="Caspase-like_dom_sf"/>
</dbReference>
<dbReference type="PANTHER" id="PTHR43547:SF2">
    <property type="entry name" value="HYBRID SIGNAL TRANSDUCTION HISTIDINE KINASE C"/>
    <property type="match status" value="1"/>
</dbReference>
<dbReference type="Gene3D" id="3.30.565.10">
    <property type="entry name" value="Histidine kinase-like ATPase, C-terminal domain"/>
    <property type="match status" value="1"/>
</dbReference>
<organism evidence="8 9">
    <name type="scientific">Streptomyces siderophoricus</name>
    <dbReference type="NCBI Taxonomy" id="2802281"/>
    <lineage>
        <taxon>Bacteria</taxon>
        <taxon>Bacillati</taxon>
        <taxon>Actinomycetota</taxon>
        <taxon>Actinomycetes</taxon>
        <taxon>Kitasatosporales</taxon>
        <taxon>Streptomycetaceae</taxon>
        <taxon>Streptomyces</taxon>
    </lineage>
</organism>
<evidence type="ECO:0000256" key="3">
    <source>
        <dbReference type="ARBA" id="ARBA00012438"/>
    </source>
</evidence>
<accession>A0ABS1MSL5</accession>
<evidence type="ECO:0000259" key="7">
    <source>
        <dbReference type="PROSITE" id="PS50109"/>
    </source>
</evidence>
<dbReference type="CDD" id="cd00082">
    <property type="entry name" value="HisKA"/>
    <property type="match status" value="1"/>
</dbReference>
<dbReference type="Gene3D" id="1.10.287.130">
    <property type="match status" value="1"/>
</dbReference>
<keyword evidence="9" id="KW-1185">Reference proteome</keyword>
<keyword evidence="5" id="KW-0418">Kinase</keyword>
<dbReference type="PANTHER" id="PTHR43547">
    <property type="entry name" value="TWO-COMPONENT HISTIDINE KINASE"/>
    <property type="match status" value="1"/>
</dbReference>
<comment type="caution">
    <text evidence="8">The sequence shown here is derived from an EMBL/GenBank/DDBJ whole genome shotgun (WGS) entry which is preliminary data.</text>
</comment>
<reference evidence="8 9" key="1">
    <citation type="submission" date="2021-01" db="EMBL/GenBank/DDBJ databases">
        <title>WGS of actinomycetes isolated from Thailand.</title>
        <authorList>
            <person name="Thawai C."/>
        </authorList>
    </citation>
    <scope>NUCLEOTIDE SEQUENCE [LARGE SCALE GENOMIC DNA]</scope>
    <source>
        <strain evidence="8 9">CH9-7</strain>
    </source>
</reference>
<dbReference type="SMART" id="SM00388">
    <property type="entry name" value="HisKA"/>
    <property type="match status" value="1"/>
</dbReference>
<dbReference type="Pfam" id="PF00512">
    <property type="entry name" value="HisKA"/>
    <property type="match status" value="1"/>
</dbReference>
<dbReference type="InterPro" id="IPR036097">
    <property type="entry name" value="HisK_dim/P_sf"/>
</dbReference>
<evidence type="ECO:0000313" key="8">
    <source>
        <dbReference type="EMBL" id="MBL1090743.1"/>
    </source>
</evidence>
<keyword evidence="6" id="KW-0902">Two-component regulatory system</keyword>
<dbReference type="InterPro" id="IPR036890">
    <property type="entry name" value="HATPase_C_sf"/>
</dbReference>
<evidence type="ECO:0000256" key="6">
    <source>
        <dbReference type="ARBA" id="ARBA00023012"/>
    </source>
</evidence>
<dbReference type="Pfam" id="PF02518">
    <property type="entry name" value="HATPase_c"/>
    <property type="match status" value="1"/>
</dbReference>
<evidence type="ECO:0000313" key="9">
    <source>
        <dbReference type="Proteomes" id="UP000629371"/>
    </source>
</evidence>
<keyword evidence="5" id="KW-0808">Transferase</keyword>
<dbReference type="EMBL" id="JAERRI010000007">
    <property type="protein sequence ID" value="MBL1090743.1"/>
    <property type="molecule type" value="Genomic_DNA"/>
</dbReference>
<evidence type="ECO:0000256" key="2">
    <source>
        <dbReference type="ARBA" id="ARBA00004236"/>
    </source>
</evidence>
<dbReference type="InterPro" id="IPR003594">
    <property type="entry name" value="HATPase_dom"/>
</dbReference>
<dbReference type="Gene3D" id="3.40.50.1460">
    <property type="match status" value="1"/>
</dbReference>
<dbReference type="InterPro" id="IPR011600">
    <property type="entry name" value="Pept_C14_caspase"/>
</dbReference>
<proteinExistence type="predicted"/>
<dbReference type="RefSeq" id="WP_201804452.1">
    <property type="nucleotide sequence ID" value="NZ_JAERRI010000007.1"/>
</dbReference>
<dbReference type="PRINTS" id="PR00344">
    <property type="entry name" value="BCTRLSENSOR"/>
</dbReference>
<dbReference type="SUPFAM" id="SSF52129">
    <property type="entry name" value="Caspase-like"/>
    <property type="match status" value="1"/>
</dbReference>
<evidence type="ECO:0000256" key="4">
    <source>
        <dbReference type="ARBA" id="ARBA00022553"/>
    </source>
</evidence>
<evidence type="ECO:0000256" key="5">
    <source>
        <dbReference type="ARBA" id="ARBA00022777"/>
    </source>
</evidence>
<dbReference type="Pfam" id="PF00656">
    <property type="entry name" value="Peptidase_C14"/>
    <property type="match status" value="1"/>
</dbReference>
<dbReference type="InterPro" id="IPR005467">
    <property type="entry name" value="His_kinase_dom"/>
</dbReference>
<dbReference type="InterPro" id="IPR003661">
    <property type="entry name" value="HisK_dim/P_dom"/>
</dbReference>
<protein>
    <recommendedName>
        <fullName evidence="3">histidine kinase</fullName>
        <ecNumber evidence="3">2.7.13.3</ecNumber>
    </recommendedName>
</protein>
<dbReference type="NCBIfam" id="NF047832">
    <property type="entry name" value="caspase_w_EACC1"/>
    <property type="match status" value="1"/>
</dbReference>
<dbReference type="EC" id="2.7.13.3" evidence="3"/>
<dbReference type="PROSITE" id="PS50109">
    <property type="entry name" value="HIS_KIN"/>
    <property type="match status" value="1"/>
</dbReference>
<comment type="subcellular location">
    <subcellularLocation>
        <location evidence="2">Cell membrane</location>
    </subcellularLocation>
</comment>
<gene>
    <name evidence="8" type="ORF">JK360_15275</name>
</gene>
<dbReference type="SUPFAM" id="SSF47384">
    <property type="entry name" value="Homodimeric domain of signal transducing histidine kinase"/>
    <property type="match status" value="1"/>
</dbReference>
<sequence>MVTGLPHPDRSRVVLVGASGFAHLPALPAVTANVAALQEVFASEAVWGLPAAHCTVLHDPSGPREVSQAIKHAAREATDALIFYYAGHGLIDPGTGELYLALHGSHADEVYDSAVPYQWIRRPFEASRAARRVVVLDCCYSGRMLGAMSEGLGLAEIDGTYLLAAAAENALALAPPGEFYTAFTGKLVTLLHHGVPGAGESLSLNEIYERVRSSLCAAERPEPQCRDRNALGTVPFVRNPAYQPPTAAATEPPEATMRRFVSDMAHELRTPVTALSAVSEVLEERAGRLDPTLQPAVQLVVGETRRLNDVVDKMMDLARLDSGTVQLATRQVDVAQELAACLAAHNWTALVTLDVPGPMPAELDPRCLGIILASVIDNALRHGAAPVRLSGTSRPRELFIEVADSGSGIPEEALPYVFDRFFKAGSRRPRSEGSGLGLSLARATARLMGGDIRATNRAEGGAEFTVRLPRYAKGNNPRP</sequence>
<dbReference type="Proteomes" id="UP000629371">
    <property type="component" value="Unassembled WGS sequence"/>
</dbReference>
<dbReference type="SMART" id="SM00387">
    <property type="entry name" value="HATPase_c"/>
    <property type="match status" value="1"/>
</dbReference>
<feature type="domain" description="Histidine kinase" evidence="7">
    <location>
        <begin position="263"/>
        <end position="472"/>
    </location>
</feature>